<dbReference type="InterPro" id="IPR042160">
    <property type="entry name" value="HD-Zip_IV"/>
</dbReference>
<gene>
    <name evidence="3" type="ORF">V6N12_069165</name>
</gene>
<feature type="domain" description="HD-Zip IV C-terminal" evidence="2">
    <location>
        <begin position="42"/>
        <end position="129"/>
    </location>
</feature>
<reference evidence="3 4" key="1">
    <citation type="journal article" date="2024" name="G3 (Bethesda)">
        <title>Genome assembly of Hibiscus sabdariffa L. provides insights into metabolisms of medicinal natural products.</title>
        <authorList>
            <person name="Kim T."/>
        </authorList>
    </citation>
    <scope>NUCLEOTIDE SEQUENCE [LARGE SCALE GENOMIC DNA]</scope>
    <source>
        <strain evidence="3">TK-2024</strain>
        <tissue evidence="3">Old leaves</tissue>
    </source>
</reference>
<evidence type="ECO:0000256" key="1">
    <source>
        <dbReference type="SAM" id="MobiDB-lite"/>
    </source>
</evidence>
<keyword evidence="4" id="KW-1185">Reference proteome</keyword>
<dbReference type="Proteomes" id="UP001472677">
    <property type="component" value="Unassembled WGS sequence"/>
</dbReference>
<evidence type="ECO:0000313" key="4">
    <source>
        <dbReference type="Proteomes" id="UP001472677"/>
    </source>
</evidence>
<dbReference type="PANTHER" id="PTHR45654">
    <property type="entry name" value="HOMEOBOX-LEUCINE ZIPPER PROTEIN MERISTEM L1"/>
    <property type="match status" value="1"/>
</dbReference>
<comment type="caution">
    <text evidence="3">The sequence shown here is derived from an EMBL/GenBank/DDBJ whole genome shotgun (WGS) entry which is preliminary data.</text>
</comment>
<sequence>MYSSYITCCFRDEWLPPADVCRIASSISIVFDLLRDERRRAQLEVAMSGEDPSCIPLLPLGFFITPMELIKDAGNTEEANGHMCAGSLLTVGLQVLASSIPTAKINLSSIATINNHLCTTVHQINAALSSSSSSTLSCPDNVNGGEAANAPEK</sequence>
<feature type="region of interest" description="Disordered" evidence="1">
    <location>
        <begin position="131"/>
        <end position="153"/>
    </location>
</feature>
<name>A0ABR2FD77_9ROSI</name>
<dbReference type="Pfam" id="PF25797">
    <property type="entry name" value="PDF2_C"/>
    <property type="match status" value="1"/>
</dbReference>
<evidence type="ECO:0000259" key="2">
    <source>
        <dbReference type="Pfam" id="PF25797"/>
    </source>
</evidence>
<dbReference type="InterPro" id="IPR057993">
    <property type="entry name" value="HD-Zip_IV_C"/>
</dbReference>
<protein>
    <recommendedName>
        <fullName evidence="2">HD-Zip IV C-terminal domain-containing protein</fullName>
    </recommendedName>
</protein>
<organism evidence="3 4">
    <name type="scientific">Hibiscus sabdariffa</name>
    <name type="common">roselle</name>
    <dbReference type="NCBI Taxonomy" id="183260"/>
    <lineage>
        <taxon>Eukaryota</taxon>
        <taxon>Viridiplantae</taxon>
        <taxon>Streptophyta</taxon>
        <taxon>Embryophyta</taxon>
        <taxon>Tracheophyta</taxon>
        <taxon>Spermatophyta</taxon>
        <taxon>Magnoliopsida</taxon>
        <taxon>eudicotyledons</taxon>
        <taxon>Gunneridae</taxon>
        <taxon>Pentapetalae</taxon>
        <taxon>rosids</taxon>
        <taxon>malvids</taxon>
        <taxon>Malvales</taxon>
        <taxon>Malvaceae</taxon>
        <taxon>Malvoideae</taxon>
        <taxon>Hibiscus</taxon>
    </lineage>
</organism>
<dbReference type="EMBL" id="JBBPBM010000006">
    <property type="protein sequence ID" value="KAK8578821.1"/>
    <property type="molecule type" value="Genomic_DNA"/>
</dbReference>
<proteinExistence type="predicted"/>
<dbReference type="PANTHER" id="PTHR45654:SF11">
    <property type="entry name" value="HOMEOBOX-LEUCINE ZIPPER PROTEIN HDG5"/>
    <property type="match status" value="1"/>
</dbReference>
<evidence type="ECO:0000313" key="3">
    <source>
        <dbReference type="EMBL" id="KAK8578821.1"/>
    </source>
</evidence>
<accession>A0ABR2FD77</accession>